<dbReference type="AlphaFoldDB" id="A0A937XER4"/>
<reference evidence="1" key="1">
    <citation type="submission" date="2019-03" db="EMBL/GenBank/DDBJ databases">
        <title>Lake Tanganyika Metagenome-Assembled Genomes (MAGs).</title>
        <authorList>
            <person name="Tran P."/>
        </authorList>
    </citation>
    <scope>NUCLEOTIDE SEQUENCE</scope>
    <source>
        <strain evidence="1">K_DeepCast_150m_m2_040</strain>
    </source>
</reference>
<name>A0A937XER4_UNCW3</name>
<evidence type="ECO:0000313" key="2">
    <source>
        <dbReference type="Proteomes" id="UP000779900"/>
    </source>
</evidence>
<accession>A0A937XER4</accession>
<gene>
    <name evidence="1" type="ORF">FJY68_00550</name>
</gene>
<dbReference type="Proteomes" id="UP000779900">
    <property type="component" value="Unassembled WGS sequence"/>
</dbReference>
<comment type="caution">
    <text evidence="1">The sequence shown here is derived from an EMBL/GenBank/DDBJ whole genome shotgun (WGS) entry which is preliminary data.</text>
</comment>
<protein>
    <submittedName>
        <fullName evidence="1">Uncharacterized protein</fullName>
    </submittedName>
</protein>
<proteinExistence type="predicted"/>
<dbReference type="EMBL" id="VGIR01000001">
    <property type="protein sequence ID" value="MBM3330321.1"/>
    <property type="molecule type" value="Genomic_DNA"/>
</dbReference>
<organism evidence="1 2">
    <name type="scientific">candidate division WOR-3 bacterium</name>
    <dbReference type="NCBI Taxonomy" id="2052148"/>
    <lineage>
        <taxon>Bacteria</taxon>
        <taxon>Bacteria division WOR-3</taxon>
    </lineage>
</organism>
<sequence>MAAALALFVWSARRESQSQTWSIVIGIGIIVSAVRAARAATQLVQNQQVMLNPDDVVVTRWGRRFASRRYDEIERAHWGYVHDDDTSSFLGRLVPGPTEGITLKVGTGLRSTRLRQTECPMSEIVSRARAHEPRNVPCAVLLRKNQHELLLFPDSVVYLKLFIVGDFCILRSRDTPTKADDARLRIDVGGNVHVTRLGRVAVVVDGMHSLQASQETPARERIRVASVDYPLLSLHLPLSFLETLDLRKPT</sequence>
<evidence type="ECO:0000313" key="1">
    <source>
        <dbReference type="EMBL" id="MBM3330321.1"/>
    </source>
</evidence>